<dbReference type="Proteomes" id="UP000178348">
    <property type="component" value="Unassembled WGS sequence"/>
</dbReference>
<keyword evidence="1" id="KW-1133">Transmembrane helix</keyword>
<evidence type="ECO:0000313" key="3">
    <source>
        <dbReference type="Proteomes" id="UP000178348"/>
    </source>
</evidence>
<comment type="caution">
    <text evidence="2">The sequence shown here is derived from an EMBL/GenBank/DDBJ whole genome shotgun (WGS) entry which is preliminary data.</text>
</comment>
<name>A0A1G2CNE6_9BACT</name>
<feature type="transmembrane region" description="Helical" evidence="1">
    <location>
        <begin position="7"/>
        <end position="28"/>
    </location>
</feature>
<dbReference type="Pfam" id="PF11188">
    <property type="entry name" value="DUF2975"/>
    <property type="match status" value="1"/>
</dbReference>
<feature type="transmembrane region" description="Helical" evidence="1">
    <location>
        <begin position="115"/>
        <end position="135"/>
    </location>
</feature>
<evidence type="ECO:0000256" key="1">
    <source>
        <dbReference type="SAM" id="Phobius"/>
    </source>
</evidence>
<proteinExistence type="predicted"/>
<dbReference type="AlphaFoldDB" id="A0A1G2CNE6"/>
<feature type="transmembrane region" description="Helical" evidence="1">
    <location>
        <begin position="84"/>
        <end position="103"/>
    </location>
</feature>
<dbReference type="InterPro" id="IPR021354">
    <property type="entry name" value="DUF2975"/>
</dbReference>
<gene>
    <name evidence="2" type="ORF">A2946_04095</name>
</gene>
<protein>
    <recommendedName>
        <fullName evidence="4">DUF2975 domain-containing protein</fullName>
    </recommendedName>
</protein>
<feature type="transmembrane region" description="Helical" evidence="1">
    <location>
        <begin position="40"/>
        <end position="64"/>
    </location>
</feature>
<evidence type="ECO:0000313" key="2">
    <source>
        <dbReference type="EMBL" id="OGZ02732.1"/>
    </source>
</evidence>
<keyword evidence="1" id="KW-0472">Membrane</keyword>
<dbReference type="EMBL" id="MHLB01000002">
    <property type="protein sequence ID" value="OGZ02732.1"/>
    <property type="molecule type" value="Genomic_DNA"/>
</dbReference>
<evidence type="ECO:0008006" key="4">
    <source>
        <dbReference type="Google" id="ProtNLM"/>
    </source>
</evidence>
<keyword evidence="1" id="KW-0812">Transmembrane</keyword>
<accession>A0A1G2CNE6</accession>
<reference evidence="2 3" key="1">
    <citation type="journal article" date="2016" name="Nat. Commun.">
        <title>Thousands of microbial genomes shed light on interconnected biogeochemical processes in an aquifer system.</title>
        <authorList>
            <person name="Anantharaman K."/>
            <person name="Brown C.T."/>
            <person name="Hug L.A."/>
            <person name="Sharon I."/>
            <person name="Castelle C.J."/>
            <person name="Probst A.J."/>
            <person name="Thomas B.C."/>
            <person name="Singh A."/>
            <person name="Wilkins M.J."/>
            <person name="Karaoz U."/>
            <person name="Brodie E.L."/>
            <person name="Williams K.H."/>
            <person name="Hubbard S.S."/>
            <person name="Banfield J.F."/>
        </authorList>
    </citation>
    <scope>NUCLEOTIDE SEQUENCE [LARGE SCALE GENOMIC DNA]</scope>
</reference>
<sequence>MKKGSTLFLKLVISLIGIAVLALCFLLTSEVIKAGDALFLPILIIMYVTAIPFFLALYQALRLLGNIDRNMAFSELSVKALRNIKYCAITISALYAAGMPFLVSVADKDDAPGAVGFGLIFILASIVVATFAAVLQRLVRNGLDMKSENDLTV</sequence>
<organism evidence="2 3">
    <name type="scientific">Candidatus Liptonbacteria bacterium RIFCSPLOWO2_01_FULL_53_13</name>
    <dbReference type="NCBI Taxonomy" id="1798651"/>
    <lineage>
        <taxon>Bacteria</taxon>
        <taxon>Candidatus Liptoniibacteriota</taxon>
    </lineage>
</organism>